<evidence type="ECO:0000256" key="1">
    <source>
        <dbReference type="SAM" id="MobiDB-lite"/>
    </source>
</evidence>
<reference evidence="2 3" key="1">
    <citation type="submission" date="2019-11" db="EMBL/GenBank/DDBJ databases">
        <title>Whole genome sequence of Oryza granulata.</title>
        <authorList>
            <person name="Li W."/>
        </authorList>
    </citation>
    <scope>NUCLEOTIDE SEQUENCE [LARGE SCALE GENOMIC DNA]</scope>
    <source>
        <strain evidence="3">cv. Menghai</strain>
        <tissue evidence="2">Leaf</tissue>
    </source>
</reference>
<organism evidence="2 3">
    <name type="scientific">Oryza meyeriana var. granulata</name>
    <dbReference type="NCBI Taxonomy" id="110450"/>
    <lineage>
        <taxon>Eukaryota</taxon>
        <taxon>Viridiplantae</taxon>
        <taxon>Streptophyta</taxon>
        <taxon>Embryophyta</taxon>
        <taxon>Tracheophyta</taxon>
        <taxon>Spermatophyta</taxon>
        <taxon>Magnoliopsida</taxon>
        <taxon>Liliopsida</taxon>
        <taxon>Poales</taxon>
        <taxon>Poaceae</taxon>
        <taxon>BOP clade</taxon>
        <taxon>Oryzoideae</taxon>
        <taxon>Oryzeae</taxon>
        <taxon>Oryzinae</taxon>
        <taxon>Oryza</taxon>
        <taxon>Oryza meyeriana</taxon>
    </lineage>
</organism>
<name>A0A6G1BPN2_9ORYZ</name>
<sequence length="124" mass="12576">MMARLMDAAAATAVRARWRPYAGGIRSAATWWIHSGGGSQAGGDGAGHRGEDAEGEAEPVTVVSDRCSQGEWIRRLGGRPSDGGGLAGGSSSDRRSGSTGQWVGLGLGGDGGMRNRRSCGLSCG</sequence>
<dbReference type="AlphaFoldDB" id="A0A6G1BPN2"/>
<keyword evidence="3" id="KW-1185">Reference proteome</keyword>
<accession>A0A6G1BPN2</accession>
<evidence type="ECO:0008006" key="4">
    <source>
        <dbReference type="Google" id="ProtNLM"/>
    </source>
</evidence>
<dbReference type="EMBL" id="SPHZ02000012">
    <property type="protein sequence ID" value="KAF0889343.1"/>
    <property type="molecule type" value="Genomic_DNA"/>
</dbReference>
<evidence type="ECO:0000313" key="3">
    <source>
        <dbReference type="Proteomes" id="UP000479710"/>
    </source>
</evidence>
<gene>
    <name evidence="2" type="ORF">E2562_023646</name>
</gene>
<evidence type="ECO:0000313" key="2">
    <source>
        <dbReference type="EMBL" id="KAF0889343.1"/>
    </source>
</evidence>
<feature type="region of interest" description="Disordered" evidence="1">
    <location>
        <begin position="36"/>
        <end position="109"/>
    </location>
</feature>
<proteinExistence type="predicted"/>
<protein>
    <recommendedName>
        <fullName evidence="4">DUF834 domain-containing protein</fullName>
    </recommendedName>
</protein>
<feature type="compositionally biased region" description="Gly residues" evidence="1">
    <location>
        <begin position="36"/>
        <end position="45"/>
    </location>
</feature>
<comment type="caution">
    <text evidence="2">The sequence shown here is derived from an EMBL/GenBank/DDBJ whole genome shotgun (WGS) entry which is preliminary data.</text>
</comment>
<dbReference type="Proteomes" id="UP000479710">
    <property type="component" value="Unassembled WGS sequence"/>
</dbReference>